<feature type="non-terminal residue" evidence="2">
    <location>
        <position position="69"/>
    </location>
</feature>
<keyword evidence="1" id="KW-0472">Membrane</keyword>
<proteinExistence type="evidence at transcript level"/>
<name>A0A023FA22_TRIIF</name>
<evidence type="ECO:0000256" key="1">
    <source>
        <dbReference type="SAM" id="Phobius"/>
    </source>
</evidence>
<evidence type="ECO:0000313" key="2">
    <source>
        <dbReference type="EMBL" id="JAC18250.1"/>
    </source>
</evidence>
<keyword evidence="1" id="KW-1133">Transmembrane helix</keyword>
<feature type="transmembrane region" description="Helical" evidence="1">
    <location>
        <begin position="6"/>
        <end position="27"/>
    </location>
</feature>
<dbReference type="AlphaFoldDB" id="A0A023FA22"/>
<keyword evidence="1" id="KW-0812">Transmembrane</keyword>
<accession>A0A023FA22</accession>
<dbReference type="EMBL" id="GBBI01000462">
    <property type="protein sequence ID" value="JAC18250.1"/>
    <property type="molecule type" value="mRNA"/>
</dbReference>
<organism evidence="2">
    <name type="scientific">Triatoma infestans</name>
    <name type="common">Assassin bug</name>
    <dbReference type="NCBI Taxonomy" id="30076"/>
    <lineage>
        <taxon>Eukaryota</taxon>
        <taxon>Metazoa</taxon>
        <taxon>Ecdysozoa</taxon>
        <taxon>Arthropoda</taxon>
        <taxon>Hexapoda</taxon>
        <taxon>Insecta</taxon>
        <taxon>Pterygota</taxon>
        <taxon>Neoptera</taxon>
        <taxon>Paraneoptera</taxon>
        <taxon>Hemiptera</taxon>
        <taxon>Heteroptera</taxon>
        <taxon>Panheteroptera</taxon>
        <taxon>Cimicomorpha</taxon>
        <taxon>Reduviidae</taxon>
        <taxon>Triatominae</taxon>
        <taxon>Triatoma</taxon>
    </lineage>
</organism>
<reference evidence="2" key="1">
    <citation type="journal article" date="2014" name="PLoS Negl. Trop. Dis.">
        <title>An updated insight into the Sialotranscriptome of Triatoma infestans: developmental stage and geographic variations.</title>
        <authorList>
            <person name="Schwarz A."/>
            <person name="Medrano-Mercado N."/>
            <person name="Schaub G.A."/>
            <person name="Struchiner C.J."/>
            <person name="Bargues M.D."/>
            <person name="Levy M.Z."/>
            <person name="Ribeiro J.M."/>
        </authorList>
    </citation>
    <scope>NUCLEOTIDE SEQUENCE</scope>
    <source>
        <strain evidence="2">Chile</strain>
        <tissue evidence="2">Salivary glands</tissue>
    </source>
</reference>
<protein>
    <submittedName>
        <fullName evidence="2">Putative secreted protein</fullName>
    </submittedName>
</protein>
<sequence length="69" mass="8706">MHIKLYIFLYYYLLFFFLTYVNTIVAFTKSILFNTVRFLFYFYFSSHKKMSISIKLNRYLFHNETFSFY</sequence>